<dbReference type="Proteomes" id="UP001580391">
    <property type="component" value="Unassembled WGS sequence"/>
</dbReference>
<dbReference type="RefSeq" id="WP_375516391.1">
    <property type="nucleotide sequence ID" value="NZ_JBHILI010000003.1"/>
</dbReference>
<sequence length="172" mass="20042">MKSFLLKLRLYLILCLALSFFSCRGFNLQNIKKHTFEAGCDWLNIFCDRIIVVPDLSDCDPFHEEYEGNSHYIDRDVIKNDYKIQEEAKQESEPEDPTEPKAKKKEKIKATNTDYGDNMRIDSKKLFERYDISAGRRSDSDRSEHPCGVLKDSGKPKVYYSEPNNQPKGNEF</sequence>
<proteinExistence type="predicted"/>
<evidence type="ECO:0000313" key="2">
    <source>
        <dbReference type="EMBL" id="MFB5734928.1"/>
    </source>
</evidence>
<comment type="caution">
    <text evidence="2">The sequence shown here is derived from an EMBL/GenBank/DDBJ whole genome shotgun (WGS) entry which is preliminary data.</text>
</comment>
<evidence type="ECO:0000313" key="3">
    <source>
        <dbReference type="Proteomes" id="UP001580391"/>
    </source>
</evidence>
<feature type="region of interest" description="Disordered" evidence="1">
    <location>
        <begin position="134"/>
        <end position="172"/>
    </location>
</feature>
<organism evidence="2 3">
    <name type="scientific">Leptospira wolffii</name>
    <dbReference type="NCBI Taxonomy" id="409998"/>
    <lineage>
        <taxon>Bacteria</taxon>
        <taxon>Pseudomonadati</taxon>
        <taxon>Spirochaetota</taxon>
        <taxon>Spirochaetia</taxon>
        <taxon>Leptospirales</taxon>
        <taxon>Leptospiraceae</taxon>
        <taxon>Leptospira</taxon>
    </lineage>
</organism>
<feature type="region of interest" description="Disordered" evidence="1">
    <location>
        <begin position="85"/>
        <end position="117"/>
    </location>
</feature>
<evidence type="ECO:0000256" key="1">
    <source>
        <dbReference type="SAM" id="MobiDB-lite"/>
    </source>
</evidence>
<reference evidence="2 3" key="1">
    <citation type="submission" date="2024-09" db="EMBL/GenBank/DDBJ databases">
        <title>Taxonomic and Genotyping Characterization of Leptospira Strains isolated from Multiple Sources in Colombia highlights the importance of intermediate species.</title>
        <authorList>
            <person name="Torres Higuera L."/>
            <person name="Rojas Tapias D."/>
            <person name="Jimenez Velasquez S."/>
            <person name="Renjifo Ibanez C."/>
        </authorList>
    </citation>
    <scope>NUCLEOTIDE SEQUENCE [LARGE SCALE GENOMIC DNA]</scope>
    <source>
        <strain evidence="2 3">Lep080</strain>
    </source>
</reference>
<protein>
    <recommendedName>
        <fullName evidence="4">Lipoprotein</fullName>
    </recommendedName>
</protein>
<dbReference type="PROSITE" id="PS51257">
    <property type="entry name" value="PROKAR_LIPOPROTEIN"/>
    <property type="match status" value="1"/>
</dbReference>
<feature type="compositionally biased region" description="Basic and acidic residues" evidence="1">
    <location>
        <begin position="134"/>
        <end position="145"/>
    </location>
</feature>
<name>A0ABV5BHZ7_9LEPT</name>
<keyword evidence="3" id="KW-1185">Reference proteome</keyword>
<evidence type="ECO:0008006" key="4">
    <source>
        <dbReference type="Google" id="ProtNLM"/>
    </source>
</evidence>
<accession>A0ABV5BHZ7</accession>
<dbReference type="EMBL" id="JBHILJ010000001">
    <property type="protein sequence ID" value="MFB5734928.1"/>
    <property type="molecule type" value="Genomic_DNA"/>
</dbReference>
<gene>
    <name evidence="2" type="ORF">ACE5IX_00265</name>
</gene>
<feature type="compositionally biased region" description="Polar residues" evidence="1">
    <location>
        <begin position="162"/>
        <end position="172"/>
    </location>
</feature>